<organism evidence="1 2">
    <name type="scientific">Mythimna loreyi</name>
    <dbReference type="NCBI Taxonomy" id="667449"/>
    <lineage>
        <taxon>Eukaryota</taxon>
        <taxon>Metazoa</taxon>
        <taxon>Ecdysozoa</taxon>
        <taxon>Arthropoda</taxon>
        <taxon>Hexapoda</taxon>
        <taxon>Insecta</taxon>
        <taxon>Pterygota</taxon>
        <taxon>Neoptera</taxon>
        <taxon>Endopterygota</taxon>
        <taxon>Lepidoptera</taxon>
        <taxon>Glossata</taxon>
        <taxon>Ditrysia</taxon>
        <taxon>Noctuoidea</taxon>
        <taxon>Noctuidae</taxon>
        <taxon>Noctuinae</taxon>
        <taxon>Hadenini</taxon>
        <taxon>Mythimna</taxon>
    </lineage>
</organism>
<gene>
    <name evidence="1" type="ORF">PYW08_006939</name>
</gene>
<keyword evidence="2" id="KW-1185">Reference proteome</keyword>
<name>A0ACC2R9M0_9NEOP</name>
<reference evidence="1" key="1">
    <citation type="submission" date="2023-03" db="EMBL/GenBank/DDBJ databases">
        <title>Chromosome-level genomes of two armyworms, Mythimna separata and Mythimna loreyi, provide insights into the biosynthesis and reception of sex pheromones.</title>
        <authorList>
            <person name="Zhao H."/>
        </authorList>
    </citation>
    <scope>NUCLEOTIDE SEQUENCE</scope>
    <source>
        <strain evidence="1">BeijingLab</strain>
    </source>
</reference>
<comment type="caution">
    <text evidence="1">The sequence shown here is derived from an EMBL/GenBank/DDBJ whole genome shotgun (WGS) entry which is preliminary data.</text>
</comment>
<evidence type="ECO:0000313" key="1">
    <source>
        <dbReference type="EMBL" id="KAJ8736283.1"/>
    </source>
</evidence>
<dbReference type="Proteomes" id="UP001231649">
    <property type="component" value="Chromosome 2"/>
</dbReference>
<accession>A0ACC2R9M0</accession>
<sequence>MFCDFNFVSRIIFVLTAALPLTLQICPEEVTNVGISVTWHQTPTANNIESDPLCYHNETLVTRNCSYTGWTPPLEDIGPCLKVVNVTFELLLISLAVHGWKAVPANQATYSLRSAIYGPTEGLTEDELLPRNYVHSIYKFGWCTPDSIQKVYLRKTANITLTDWQATQANYLYLLEDGDTIDHRLACIVMYTYVPRRHLFRKSRLPVYYCQGDLFYVMKTTYQRLDIHEFYLYQKLNLPANFYFQFYHPPPV</sequence>
<proteinExistence type="predicted"/>
<dbReference type="EMBL" id="CM056778">
    <property type="protein sequence ID" value="KAJ8736283.1"/>
    <property type="molecule type" value="Genomic_DNA"/>
</dbReference>
<evidence type="ECO:0000313" key="2">
    <source>
        <dbReference type="Proteomes" id="UP001231649"/>
    </source>
</evidence>
<protein>
    <submittedName>
        <fullName evidence="1">Uncharacterized protein</fullName>
    </submittedName>
</protein>